<evidence type="ECO:0000256" key="1">
    <source>
        <dbReference type="SAM" id="MobiDB-lite"/>
    </source>
</evidence>
<accession>A0A0A8Z707</accession>
<reference evidence="2" key="2">
    <citation type="journal article" date="2015" name="Data Brief">
        <title>Shoot transcriptome of the giant reed, Arundo donax.</title>
        <authorList>
            <person name="Barrero R.A."/>
            <person name="Guerrero F.D."/>
            <person name="Moolhuijzen P."/>
            <person name="Goolsby J.A."/>
            <person name="Tidwell J."/>
            <person name="Bellgard S.E."/>
            <person name="Bellgard M.I."/>
        </authorList>
    </citation>
    <scope>NUCLEOTIDE SEQUENCE</scope>
    <source>
        <tissue evidence="2">Shoot tissue taken approximately 20 cm above the soil surface</tissue>
    </source>
</reference>
<evidence type="ECO:0000313" key="2">
    <source>
        <dbReference type="EMBL" id="JAD30607.1"/>
    </source>
</evidence>
<sequence length="162" mass="17572">MTTTTTTMKTSTATTMTKPRRRRRTTTTSPPRPRPRRLASRPCCGGSLRMRFASGCTRSRSGAAPARAAPRWRRRWARTSRAPPPSETSYALQPRPVSGSGASAPSRPSPSPSMRCRQGPPASAVRAQSSSSLTSRRPGAALLANSASSPTHRLDHVHWKVR</sequence>
<feature type="compositionally biased region" description="Low complexity" evidence="1">
    <location>
        <begin position="1"/>
        <end position="17"/>
    </location>
</feature>
<feature type="compositionally biased region" description="Low complexity" evidence="1">
    <location>
        <begin position="94"/>
        <end position="106"/>
    </location>
</feature>
<reference evidence="2" key="1">
    <citation type="submission" date="2014-09" db="EMBL/GenBank/DDBJ databases">
        <authorList>
            <person name="Magalhaes I.L.F."/>
            <person name="Oliveira U."/>
            <person name="Santos F.R."/>
            <person name="Vidigal T.H.D.A."/>
            <person name="Brescovit A.D."/>
            <person name="Santos A.J."/>
        </authorList>
    </citation>
    <scope>NUCLEOTIDE SEQUENCE</scope>
    <source>
        <tissue evidence="2">Shoot tissue taken approximately 20 cm above the soil surface</tissue>
    </source>
</reference>
<name>A0A0A8Z707_ARUDO</name>
<feature type="compositionally biased region" description="Basic and acidic residues" evidence="1">
    <location>
        <begin position="152"/>
        <end position="162"/>
    </location>
</feature>
<dbReference type="AlphaFoldDB" id="A0A0A8Z707"/>
<organism evidence="2">
    <name type="scientific">Arundo donax</name>
    <name type="common">Giant reed</name>
    <name type="synonym">Donax arundinaceus</name>
    <dbReference type="NCBI Taxonomy" id="35708"/>
    <lineage>
        <taxon>Eukaryota</taxon>
        <taxon>Viridiplantae</taxon>
        <taxon>Streptophyta</taxon>
        <taxon>Embryophyta</taxon>
        <taxon>Tracheophyta</taxon>
        <taxon>Spermatophyta</taxon>
        <taxon>Magnoliopsida</taxon>
        <taxon>Liliopsida</taxon>
        <taxon>Poales</taxon>
        <taxon>Poaceae</taxon>
        <taxon>PACMAD clade</taxon>
        <taxon>Arundinoideae</taxon>
        <taxon>Arundineae</taxon>
        <taxon>Arundo</taxon>
    </lineage>
</organism>
<feature type="compositionally biased region" description="Low complexity" evidence="1">
    <location>
        <begin position="57"/>
        <end position="69"/>
    </location>
</feature>
<feature type="region of interest" description="Disordered" evidence="1">
    <location>
        <begin position="1"/>
        <end position="162"/>
    </location>
</feature>
<proteinExistence type="predicted"/>
<protein>
    <submittedName>
        <fullName evidence="2">Uncharacterized protein</fullName>
    </submittedName>
</protein>
<dbReference type="EMBL" id="GBRH01267288">
    <property type="protein sequence ID" value="JAD30607.1"/>
    <property type="molecule type" value="Transcribed_RNA"/>
</dbReference>
<feature type="compositionally biased region" description="Polar residues" evidence="1">
    <location>
        <begin position="126"/>
        <end position="135"/>
    </location>
</feature>